<evidence type="ECO:0000313" key="9">
    <source>
        <dbReference type="Proteomes" id="UP000315017"/>
    </source>
</evidence>
<dbReference type="Proteomes" id="UP000315017">
    <property type="component" value="Chromosome"/>
</dbReference>
<comment type="catalytic activity">
    <reaction evidence="6">
        <text>(R)-lactate + A = pyruvate + AH2</text>
        <dbReference type="Rhea" id="RHEA:15089"/>
        <dbReference type="ChEBI" id="CHEBI:13193"/>
        <dbReference type="ChEBI" id="CHEBI:15361"/>
        <dbReference type="ChEBI" id="CHEBI:16004"/>
        <dbReference type="ChEBI" id="CHEBI:17499"/>
    </reaction>
</comment>
<dbReference type="Pfam" id="PF13183">
    <property type="entry name" value="Fer4_8"/>
    <property type="match status" value="1"/>
</dbReference>
<evidence type="ECO:0000256" key="5">
    <source>
        <dbReference type="ARBA" id="ARBA00023014"/>
    </source>
</evidence>
<keyword evidence="6" id="KW-0249">Electron transport</keyword>
<evidence type="ECO:0000259" key="7">
    <source>
        <dbReference type="PROSITE" id="PS51379"/>
    </source>
</evidence>
<dbReference type="Gene3D" id="1.10.1060.10">
    <property type="entry name" value="Alpha-helical ferredoxin"/>
    <property type="match status" value="1"/>
</dbReference>
<gene>
    <name evidence="8" type="primary">lutA_3</name>
    <name evidence="8" type="ORF">ETAA8_46970</name>
</gene>
<name>A0A517YH99_9BACT</name>
<organism evidence="8 9">
    <name type="scientific">Anatilimnocola aggregata</name>
    <dbReference type="NCBI Taxonomy" id="2528021"/>
    <lineage>
        <taxon>Bacteria</taxon>
        <taxon>Pseudomonadati</taxon>
        <taxon>Planctomycetota</taxon>
        <taxon>Planctomycetia</taxon>
        <taxon>Pirellulales</taxon>
        <taxon>Pirellulaceae</taxon>
        <taxon>Anatilimnocola</taxon>
    </lineage>
</organism>
<reference evidence="8 9" key="1">
    <citation type="submission" date="2019-02" db="EMBL/GenBank/DDBJ databases">
        <title>Deep-cultivation of Planctomycetes and their phenomic and genomic characterization uncovers novel biology.</title>
        <authorList>
            <person name="Wiegand S."/>
            <person name="Jogler M."/>
            <person name="Boedeker C."/>
            <person name="Pinto D."/>
            <person name="Vollmers J."/>
            <person name="Rivas-Marin E."/>
            <person name="Kohn T."/>
            <person name="Peeters S.H."/>
            <person name="Heuer A."/>
            <person name="Rast P."/>
            <person name="Oberbeckmann S."/>
            <person name="Bunk B."/>
            <person name="Jeske O."/>
            <person name="Meyerdierks A."/>
            <person name="Storesund J.E."/>
            <person name="Kallscheuer N."/>
            <person name="Luecker S."/>
            <person name="Lage O.M."/>
            <person name="Pohl T."/>
            <person name="Merkel B.J."/>
            <person name="Hornburger P."/>
            <person name="Mueller R.-W."/>
            <person name="Bruemmer F."/>
            <person name="Labrenz M."/>
            <person name="Spormann A.M."/>
            <person name="Op den Camp H."/>
            <person name="Overmann J."/>
            <person name="Amann R."/>
            <person name="Jetten M.S.M."/>
            <person name="Mascher T."/>
            <person name="Medema M.H."/>
            <person name="Devos D.P."/>
            <person name="Kaster A.-K."/>
            <person name="Ovreas L."/>
            <person name="Rohde M."/>
            <person name="Galperin M.Y."/>
            <person name="Jogler C."/>
        </authorList>
    </citation>
    <scope>NUCLEOTIDE SEQUENCE [LARGE SCALE GENOMIC DNA]</scope>
    <source>
        <strain evidence="8 9">ETA_A8</strain>
    </source>
</reference>
<evidence type="ECO:0000313" key="8">
    <source>
        <dbReference type="EMBL" id="QDU29583.1"/>
    </source>
</evidence>
<dbReference type="KEGG" id="aagg:ETAA8_46970"/>
<evidence type="ECO:0000256" key="3">
    <source>
        <dbReference type="ARBA" id="ARBA00022737"/>
    </source>
</evidence>
<evidence type="ECO:0000256" key="4">
    <source>
        <dbReference type="ARBA" id="ARBA00023004"/>
    </source>
</evidence>
<accession>A0A517YH99</accession>
<dbReference type="GO" id="GO:0051539">
    <property type="term" value="F:4 iron, 4 sulfur cluster binding"/>
    <property type="evidence" value="ECO:0007669"/>
    <property type="project" value="UniProtKB-UniRule"/>
</dbReference>
<dbReference type="EMBL" id="CP036274">
    <property type="protein sequence ID" value="QDU29583.1"/>
    <property type="molecule type" value="Genomic_DNA"/>
</dbReference>
<dbReference type="InterPro" id="IPR012257">
    <property type="entry name" value="Glc_ox_4Fe-4S"/>
</dbReference>
<evidence type="ECO:0000256" key="1">
    <source>
        <dbReference type="ARBA" id="ARBA00022485"/>
    </source>
</evidence>
<keyword evidence="4 6" id="KW-0408">Iron</keyword>
<dbReference type="InterPro" id="IPR017896">
    <property type="entry name" value="4Fe4S_Fe-S-bd"/>
</dbReference>
<dbReference type="EC" id="1.1.99.14" evidence="6"/>
<dbReference type="GO" id="GO:0019154">
    <property type="term" value="F:glycolate dehydrogenase activity"/>
    <property type="evidence" value="ECO:0007669"/>
    <property type="project" value="UniProtKB-EC"/>
</dbReference>
<dbReference type="PROSITE" id="PS00198">
    <property type="entry name" value="4FE4S_FER_1"/>
    <property type="match status" value="2"/>
</dbReference>
<feature type="domain" description="4Fe-4S ferredoxin-type" evidence="7">
    <location>
        <begin position="92"/>
        <end position="115"/>
    </location>
</feature>
<keyword evidence="2 6" id="KW-0479">Metal-binding</keyword>
<dbReference type="SUPFAM" id="SSF46548">
    <property type="entry name" value="alpha-helical ferredoxin"/>
    <property type="match status" value="1"/>
</dbReference>
<dbReference type="InterPro" id="IPR004017">
    <property type="entry name" value="Cys_rich_dom"/>
</dbReference>
<keyword evidence="9" id="KW-1185">Reference proteome</keyword>
<keyword evidence="5 6" id="KW-0411">Iron-sulfur</keyword>
<sequence length="465" mass="51392">MTSASANPPSTISDAAVARTEPLLQLGGAAPLVPQARPGSNIDYELFLDCVHCGLCTASCPTFVETGNENDSPRGRIYLMRAVTDGRLELNQNVRRHLELCLDCRGCETACPSGVQYGKLIEPFRVSMEQADSNGSRSAKTNDWFHRYILFGLFPYPERLQASLRPARIAQWLGLDQLLISTGLWRLLPSRLGRLATMLPKLEKPLPQLPTFFAATGRRRARVALFTGCVGDVMFRQTNWATARVLQANGCDVVVPREQGCCGAIHLHAGSSDPAKAFANQNLAAFDPSSVDAIIVNVAGCGSMLKDYGHHWQDDQQHEREEFAAKVRDCSEFLDDLGLVTPPGEVRVTATYHDACHLAHAQKVREQPRNLLKRIRGLKLIELAESDLCCGAAGTYNLTEPEMAEKLGRRKLDNIRKTGARVVITSNAGCLLQIAREARMQGEVLKIMHPMDILDLSYRKEKLKF</sequence>
<keyword evidence="3" id="KW-0677">Repeat</keyword>
<comment type="cofactor">
    <cofactor evidence="6">
        <name>[4Fe-4S] cluster</name>
        <dbReference type="ChEBI" id="CHEBI:49883"/>
    </cofactor>
    <text evidence="6">Binds 2 [4Fe-4S] clusters.</text>
</comment>
<dbReference type="PIRSF" id="PIRSF000139">
    <property type="entry name" value="Glc_ox_4Fe-4S"/>
    <property type="match status" value="1"/>
</dbReference>
<keyword evidence="1 6" id="KW-0004">4Fe-4S</keyword>
<dbReference type="InterPro" id="IPR009051">
    <property type="entry name" value="Helical_ferredxn"/>
</dbReference>
<keyword evidence="6" id="KW-0813">Transport</keyword>
<dbReference type="PANTHER" id="PTHR32479:SF17">
    <property type="entry name" value="GLYCOLATE OXIDASE IRON-SULFUR SUBUNIT"/>
    <property type="match status" value="1"/>
</dbReference>
<dbReference type="PROSITE" id="PS51379">
    <property type="entry name" value="4FE4S_FER_2"/>
    <property type="match status" value="2"/>
</dbReference>
<dbReference type="RefSeq" id="WP_145093598.1">
    <property type="nucleotide sequence ID" value="NZ_CP036274.1"/>
</dbReference>
<dbReference type="Pfam" id="PF02754">
    <property type="entry name" value="CCG"/>
    <property type="match status" value="2"/>
</dbReference>
<dbReference type="PANTHER" id="PTHR32479">
    <property type="entry name" value="GLYCOLATE OXIDASE IRON-SULFUR SUBUNIT"/>
    <property type="match status" value="1"/>
</dbReference>
<evidence type="ECO:0000256" key="2">
    <source>
        <dbReference type="ARBA" id="ARBA00022723"/>
    </source>
</evidence>
<evidence type="ECO:0000256" key="6">
    <source>
        <dbReference type="PIRNR" id="PIRNR000139"/>
    </source>
</evidence>
<comment type="function">
    <text evidence="6">Component of a complex that catalyzes the oxidation of glycolate to glyoxylate.</text>
</comment>
<dbReference type="InterPro" id="IPR017900">
    <property type="entry name" value="4Fe4S_Fe_S_CS"/>
</dbReference>
<feature type="domain" description="4Fe-4S ferredoxin-type" evidence="7">
    <location>
        <begin position="38"/>
        <end position="70"/>
    </location>
</feature>
<proteinExistence type="predicted"/>
<comment type="catalytic activity">
    <reaction evidence="6">
        <text>glycolate + A = glyoxylate + AH2</text>
        <dbReference type="Rhea" id="RHEA:21264"/>
        <dbReference type="ChEBI" id="CHEBI:13193"/>
        <dbReference type="ChEBI" id="CHEBI:17499"/>
        <dbReference type="ChEBI" id="CHEBI:29805"/>
        <dbReference type="ChEBI" id="CHEBI:36655"/>
        <dbReference type="EC" id="1.1.99.14"/>
    </reaction>
</comment>
<dbReference type="AlphaFoldDB" id="A0A517YH99"/>
<dbReference type="OrthoDB" id="9770306at2"/>
<dbReference type="GO" id="GO:0046872">
    <property type="term" value="F:metal ion binding"/>
    <property type="evidence" value="ECO:0007669"/>
    <property type="project" value="UniProtKB-UniRule"/>
</dbReference>
<protein>
    <recommendedName>
        <fullName evidence="6">Glycolate oxidase iron-sulfur subunit</fullName>
        <ecNumber evidence="6">1.1.99.14</ecNumber>
    </recommendedName>
</protein>